<feature type="transmembrane region" description="Helical" evidence="1">
    <location>
        <begin position="23"/>
        <end position="45"/>
    </location>
</feature>
<keyword evidence="1" id="KW-1133">Transmembrane helix</keyword>
<evidence type="ECO:0000256" key="1">
    <source>
        <dbReference type="SAM" id="Phobius"/>
    </source>
</evidence>
<keyword evidence="1" id="KW-0472">Membrane</keyword>
<sequence>MPKLKVFYTILESTNPEREIEEMYVCGICFVTCFCVIMSIIYWTYCEILRSFKICFRCRTE</sequence>
<protein>
    <submittedName>
        <fullName evidence="2">Uncharacterized protein</fullName>
    </submittedName>
</protein>
<dbReference type="AlphaFoldDB" id="A0A0A9C130"/>
<keyword evidence="1" id="KW-0812">Transmembrane</keyword>
<organism evidence="2">
    <name type="scientific">Arundo donax</name>
    <name type="common">Giant reed</name>
    <name type="synonym">Donax arundinaceus</name>
    <dbReference type="NCBI Taxonomy" id="35708"/>
    <lineage>
        <taxon>Eukaryota</taxon>
        <taxon>Viridiplantae</taxon>
        <taxon>Streptophyta</taxon>
        <taxon>Embryophyta</taxon>
        <taxon>Tracheophyta</taxon>
        <taxon>Spermatophyta</taxon>
        <taxon>Magnoliopsida</taxon>
        <taxon>Liliopsida</taxon>
        <taxon>Poales</taxon>
        <taxon>Poaceae</taxon>
        <taxon>PACMAD clade</taxon>
        <taxon>Arundinoideae</taxon>
        <taxon>Arundineae</taxon>
        <taxon>Arundo</taxon>
    </lineage>
</organism>
<accession>A0A0A9C130</accession>
<proteinExistence type="predicted"/>
<dbReference type="EMBL" id="GBRH01232658">
    <property type="protein sequence ID" value="JAD65237.1"/>
    <property type="molecule type" value="Transcribed_RNA"/>
</dbReference>
<name>A0A0A9C130_ARUDO</name>
<reference evidence="2" key="2">
    <citation type="journal article" date="2015" name="Data Brief">
        <title>Shoot transcriptome of the giant reed, Arundo donax.</title>
        <authorList>
            <person name="Barrero R.A."/>
            <person name="Guerrero F.D."/>
            <person name="Moolhuijzen P."/>
            <person name="Goolsby J.A."/>
            <person name="Tidwell J."/>
            <person name="Bellgard S.E."/>
            <person name="Bellgard M.I."/>
        </authorList>
    </citation>
    <scope>NUCLEOTIDE SEQUENCE</scope>
    <source>
        <tissue evidence="2">Shoot tissue taken approximately 20 cm above the soil surface</tissue>
    </source>
</reference>
<reference evidence="2" key="1">
    <citation type="submission" date="2014-09" db="EMBL/GenBank/DDBJ databases">
        <authorList>
            <person name="Magalhaes I.L.F."/>
            <person name="Oliveira U."/>
            <person name="Santos F.R."/>
            <person name="Vidigal T.H.D.A."/>
            <person name="Brescovit A.D."/>
            <person name="Santos A.J."/>
        </authorList>
    </citation>
    <scope>NUCLEOTIDE SEQUENCE</scope>
    <source>
        <tissue evidence="2">Shoot tissue taken approximately 20 cm above the soil surface</tissue>
    </source>
</reference>
<evidence type="ECO:0000313" key="2">
    <source>
        <dbReference type="EMBL" id="JAD65237.1"/>
    </source>
</evidence>